<keyword evidence="3" id="KW-0732">Signal</keyword>
<dbReference type="VEuPathDB" id="FungiDB:RhiirFUN_019361"/>
<feature type="compositionally biased region" description="Polar residues" evidence="1">
    <location>
        <begin position="293"/>
        <end position="306"/>
    </location>
</feature>
<feature type="chain" id="PRO_5014896806" evidence="3">
    <location>
        <begin position="29"/>
        <end position="432"/>
    </location>
</feature>
<protein>
    <submittedName>
        <fullName evidence="5">Uncharacterized protein</fullName>
    </submittedName>
</protein>
<feature type="compositionally biased region" description="Polar residues" evidence="1">
    <location>
        <begin position="334"/>
        <end position="368"/>
    </location>
</feature>
<evidence type="ECO:0000256" key="3">
    <source>
        <dbReference type="SAM" id="SignalP"/>
    </source>
</evidence>
<evidence type="ECO:0000256" key="2">
    <source>
        <dbReference type="SAM" id="Phobius"/>
    </source>
</evidence>
<dbReference type="VEuPathDB" id="FungiDB:FUN_017938"/>
<keyword evidence="2" id="KW-1133">Transmembrane helix</keyword>
<feature type="signal peptide" evidence="3">
    <location>
        <begin position="1"/>
        <end position="28"/>
    </location>
</feature>
<evidence type="ECO:0000256" key="1">
    <source>
        <dbReference type="SAM" id="MobiDB-lite"/>
    </source>
</evidence>
<reference evidence="4" key="3">
    <citation type="submission" date="2020-05" db="EMBL/GenBank/DDBJ databases">
        <authorList>
            <person name="Rincon C."/>
            <person name="Sanders R I."/>
            <person name="Robbins C."/>
            <person name="Chaturvedi A."/>
        </authorList>
    </citation>
    <scope>NUCLEOTIDE SEQUENCE</scope>
    <source>
        <strain evidence="4">CHB12</strain>
    </source>
</reference>
<evidence type="ECO:0000313" key="6">
    <source>
        <dbReference type="Proteomes" id="UP000232722"/>
    </source>
</evidence>
<feature type="compositionally biased region" description="Low complexity" evidence="1">
    <location>
        <begin position="307"/>
        <end position="333"/>
    </location>
</feature>
<dbReference type="AlphaFoldDB" id="A0A2N0PUX8"/>
<sequence length="432" mass="48223">MVINVMNYLTLILLVLALCASFPTNTQATNSLSEKFSKCEKEFWFKNLSHYKQSLKSKCLKEKKHHQNEKRHRQKHTCHNNKSLDKKIILKKWKEFSNCRCESAIQELKNTKETKVLTCYQIAKFNKVSGKFIGQLTVFKKKSDKHDYDVAVEFSNVKLLNNKEGYYRSKKSNQICKDQYTIETYFIKGEISKKESMNKISLNRISPSSIKIIDKDNEKTITLPNGVQVSIPFPKFGLNDDKDNNIEKPPEKNPKDSKDPKKSPEAPPVDPAGPPPPTKPSDNKPEKPPASPGDNTNTPGYNTPGYNTPGDSTNTPDDSTNTPDDTDTSSGNTKNQNSTPADDDSSVNTIAGPTTKSVTSSNQEASVNPQGAPFTGLLVFGVIVSVGAAFVGYNTYERIKWRRHFRRGQAAAAQLNPSLANVPDYNGYGRAY</sequence>
<accession>A0A2N0PUX8</accession>
<comment type="caution">
    <text evidence="5">The sequence shown here is derived from an EMBL/GenBank/DDBJ whole genome shotgun (WGS) entry which is preliminary data.</text>
</comment>
<dbReference type="EMBL" id="LLXJ01000366">
    <property type="protein sequence ID" value="PKC10643.1"/>
    <property type="molecule type" value="Genomic_DNA"/>
</dbReference>
<dbReference type="OrthoDB" id="2371654at2759"/>
<evidence type="ECO:0000313" key="4">
    <source>
        <dbReference type="EMBL" id="CAB5376741.1"/>
    </source>
</evidence>
<dbReference type="Proteomes" id="UP000232722">
    <property type="component" value="Unassembled WGS sequence"/>
</dbReference>
<keyword evidence="2" id="KW-0812">Transmembrane</keyword>
<evidence type="ECO:0000313" key="5">
    <source>
        <dbReference type="EMBL" id="PKC10643.1"/>
    </source>
</evidence>
<feature type="compositionally biased region" description="Pro residues" evidence="1">
    <location>
        <begin position="265"/>
        <end position="279"/>
    </location>
</feature>
<reference evidence="5 6" key="1">
    <citation type="submission" date="2016-04" db="EMBL/GenBank/DDBJ databases">
        <title>Genome analyses suggest a sexual origin of heterokaryosis in a supposedly ancient asexual fungus.</title>
        <authorList>
            <person name="Ropars J."/>
            <person name="Sedzielewska K."/>
            <person name="Noel J."/>
            <person name="Charron P."/>
            <person name="Farinelli L."/>
            <person name="Marton T."/>
            <person name="Kruger M."/>
            <person name="Pelin A."/>
            <person name="Brachmann A."/>
            <person name="Corradi N."/>
        </authorList>
    </citation>
    <scope>NUCLEOTIDE SEQUENCE [LARGE SCALE GENOMIC DNA]</scope>
    <source>
        <strain evidence="5 6">A5</strain>
    </source>
</reference>
<keyword evidence="2" id="KW-0472">Membrane</keyword>
<organism evidence="5 6">
    <name type="scientific">Rhizophagus irregularis</name>
    <dbReference type="NCBI Taxonomy" id="588596"/>
    <lineage>
        <taxon>Eukaryota</taxon>
        <taxon>Fungi</taxon>
        <taxon>Fungi incertae sedis</taxon>
        <taxon>Mucoromycota</taxon>
        <taxon>Glomeromycotina</taxon>
        <taxon>Glomeromycetes</taxon>
        <taxon>Glomerales</taxon>
        <taxon>Glomeraceae</taxon>
        <taxon>Rhizophagus</taxon>
    </lineage>
</organism>
<feature type="transmembrane region" description="Helical" evidence="2">
    <location>
        <begin position="374"/>
        <end position="396"/>
    </location>
</feature>
<dbReference type="EMBL" id="CAGKOT010000036">
    <property type="protein sequence ID" value="CAB5376741.1"/>
    <property type="molecule type" value="Genomic_DNA"/>
</dbReference>
<feature type="compositionally biased region" description="Basic and acidic residues" evidence="1">
    <location>
        <begin position="238"/>
        <end position="264"/>
    </location>
</feature>
<reference evidence="5 6" key="2">
    <citation type="submission" date="2017-09" db="EMBL/GenBank/DDBJ databases">
        <title>Extensive intraspecific genome diversity in a model arbuscular mycorrhizal fungus.</title>
        <authorList>
            <person name="Chen E.C."/>
            <person name="Morin E."/>
            <person name="Beaudet D."/>
            <person name="Noel J."/>
            <person name="Ndikumana S."/>
            <person name="Charron P."/>
            <person name="St-Onge C."/>
            <person name="Giorgi J."/>
            <person name="Grigoriev I.V."/>
            <person name="Roux C."/>
            <person name="Martin F.M."/>
            <person name="Corradi N."/>
        </authorList>
    </citation>
    <scope>NUCLEOTIDE SEQUENCE [LARGE SCALE GENOMIC DNA]</scope>
    <source>
        <strain evidence="5 6">A5</strain>
    </source>
</reference>
<dbReference type="Proteomes" id="UP000684084">
    <property type="component" value="Unassembled WGS sequence"/>
</dbReference>
<feature type="region of interest" description="Disordered" evidence="1">
    <location>
        <begin position="228"/>
        <end position="368"/>
    </location>
</feature>
<dbReference type="VEuPathDB" id="FungiDB:RhiirA1_417572"/>
<proteinExistence type="predicted"/>
<gene>
    <name evidence="4" type="ORF">CHRIB12_LOCUS15437</name>
    <name evidence="5" type="ORF">RhiirA5_470228</name>
</gene>
<name>A0A2N0PUX8_9GLOM</name>